<evidence type="ECO:0000256" key="3">
    <source>
        <dbReference type="ARBA" id="ARBA00023277"/>
    </source>
</evidence>
<dbReference type="PANTHER" id="PTHR46193:SF18">
    <property type="entry name" value="HEXITOL PHOSPHATASE B"/>
    <property type="match status" value="1"/>
</dbReference>
<proteinExistence type="predicted"/>
<evidence type="ECO:0000256" key="1">
    <source>
        <dbReference type="ARBA" id="ARBA00022723"/>
    </source>
</evidence>
<sequence length="229" mass="24979">MQLPVFNSGGFRRALCFQEILSEVGFDGGRPIDEAFFRARISGRHNPEIAADLFPAWSVEQHMVFYTDKEQRFRDLAGSQLQRTPGLTEWIDWLRRRGVRMAAVTNAPRANTELMLAALGLDKEFEVIVLGEECARAKPHPDPYLRAMELIGVAPEESLVIEDSPAGLRAAVAAGVAAVGITTGQPRDVLLAAGACLLVDDFHQLLQVALADASSKEEGAAVEPLEVRS</sequence>
<dbReference type="NCBIfam" id="TIGR01509">
    <property type="entry name" value="HAD-SF-IA-v3"/>
    <property type="match status" value="1"/>
</dbReference>
<dbReference type="GO" id="GO:0003824">
    <property type="term" value="F:catalytic activity"/>
    <property type="evidence" value="ECO:0007669"/>
    <property type="project" value="UniProtKB-ARBA"/>
</dbReference>
<dbReference type="AlphaFoldDB" id="A0A0D2MQZ7"/>
<keyword evidence="3" id="KW-0119">Carbohydrate metabolism</keyword>
<dbReference type="KEGG" id="mng:MNEG_2922"/>
<dbReference type="EMBL" id="KK100567">
    <property type="protein sequence ID" value="KIZ05035.1"/>
    <property type="molecule type" value="Genomic_DNA"/>
</dbReference>
<gene>
    <name evidence="4" type="ORF">MNEG_2922</name>
</gene>
<dbReference type="InterPro" id="IPR041492">
    <property type="entry name" value="HAD_2"/>
</dbReference>
<dbReference type="OrthoDB" id="40579at2759"/>
<keyword evidence="1" id="KW-0479">Metal-binding</keyword>
<dbReference type="STRING" id="145388.A0A0D2MQZ7"/>
<evidence type="ECO:0000313" key="5">
    <source>
        <dbReference type="Proteomes" id="UP000054498"/>
    </source>
</evidence>
<dbReference type="Proteomes" id="UP000054498">
    <property type="component" value="Unassembled WGS sequence"/>
</dbReference>
<dbReference type="PANTHER" id="PTHR46193">
    <property type="entry name" value="6-PHOSPHOGLUCONATE PHOSPHATASE"/>
    <property type="match status" value="1"/>
</dbReference>
<accession>A0A0D2MQZ7</accession>
<reference evidence="4 5" key="1">
    <citation type="journal article" date="2013" name="BMC Genomics">
        <title>Reconstruction of the lipid metabolism for the microalga Monoraphidium neglectum from its genome sequence reveals characteristics suitable for biofuel production.</title>
        <authorList>
            <person name="Bogen C."/>
            <person name="Al-Dilaimi A."/>
            <person name="Albersmeier A."/>
            <person name="Wichmann J."/>
            <person name="Grundmann M."/>
            <person name="Rupp O."/>
            <person name="Lauersen K.J."/>
            <person name="Blifernez-Klassen O."/>
            <person name="Kalinowski J."/>
            <person name="Goesmann A."/>
            <person name="Mussgnug J.H."/>
            <person name="Kruse O."/>
        </authorList>
    </citation>
    <scope>NUCLEOTIDE SEQUENCE [LARGE SCALE GENOMIC DNA]</scope>
    <source>
        <strain evidence="4 5">SAG 48.87</strain>
    </source>
</reference>
<dbReference type="InterPro" id="IPR036412">
    <property type="entry name" value="HAD-like_sf"/>
</dbReference>
<dbReference type="InterPro" id="IPR023214">
    <property type="entry name" value="HAD_sf"/>
</dbReference>
<organism evidence="4 5">
    <name type="scientific">Monoraphidium neglectum</name>
    <dbReference type="NCBI Taxonomy" id="145388"/>
    <lineage>
        <taxon>Eukaryota</taxon>
        <taxon>Viridiplantae</taxon>
        <taxon>Chlorophyta</taxon>
        <taxon>core chlorophytes</taxon>
        <taxon>Chlorophyceae</taxon>
        <taxon>CS clade</taxon>
        <taxon>Sphaeropleales</taxon>
        <taxon>Selenastraceae</taxon>
        <taxon>Monoraphidium</taxon>
    </lineage>
</organism>
<evidence type="ECO:0000256" key="2">
    <source>
        <dbReference type="ARBA" id="ARBA00022842"/>
    </source>
</evidence>
<dbReference type="GO" id="GO:0046872">
    <property type="term" value="F:metal ion binding"/>
    <property type="evidence" value="ECO:0007669"/>
    <property type="project" value="UniProtKB-KW"/>
</dbReference>
<dbReference type="SUPFAM" id="SSF56784">
    <property type="entry name" value="HAD-like"/>
    <property type="match status" value="1"/>
</dbReference>
<dbReference type="CDD" id="cd07505">
    <property type="entry name" value="HAD_BPGM-like"/>
    <property type="match status" value="1"/>
</dbReference>
<dbReference type="GeneID" id="25735800"/>
<evidence type="ECO:0000313" key="4">
    <source>
        <dbReference type="EMBL" id="KIZ05035.1"/>
    </source>
</evidence>
<dbReference type="Pfam" id="PF13419">
    <property type="entry name" value="HAD_2"/>
    <property type="match status" value="1"/>
</dbReference>
<dbReference type="Gene3D" id="3.40.50.1000">
    <property type="entry name" value="HAD superfamily/HAD-like"/>
    <property type="match status" value="1"/>
</dbReference>
<keyword evidence="5" id="KW-1185">Reference proteome</keyword>
<name>A0A0D2MQZ7_9CHLO</name>
<protein>
    <submittedName>
        <fullName evidence="4">Uncharacterized protein</fullName>
    </submittedName>
</protein>
<dbReference type="InterPro" id="IPR051600">
    <property type="entry name" value="Beta-PGM-like"/>
</dbReference>
<dbReference type="InterPro" id="IPR006439">
    <property type="entry name" value="HAD-SF_hydro_IA"/>
</dbReference>
<dbReference type="RefSeq" id="XP_013904054.1">
    <property type="nucleotide sequence ID" value="XM_014048600.1"/>
</dbReference>
<keyword evidence="2" id="KW-0460">Magnesium</keyword>